<keyword evidence="7" id="KW-1185">Reference proteome</keyword>
<sequence length="321" mass="34870">MALGRTLVELPLIRPMLATAGTRLPADPDRWAVEVKWDGVRITAYLDGSAGGLRLLTRNANQATERYPEAAELLDLLPRATDAVFDGELIAAGPDGRPSFGRLQERMSLRRPAAIRSGARTFPVTLMLFDVLWLDGRSLVETAYRDRREVLESLPLDGHRVVVPPVWPGSEADAALEWTAQKGLEGVVAKRLASPYRPGVRSEDWIKFKHTKSLDITIGGWIPAGTTVKALLLGVRDGADLRYVGRVGAGFSNAEGRALVGLLSHLGADRSPFTAGPALPRTDPLRFVRPEVTGEVDYLDVTDAGLLAHPVWRGLRGAHAD</sequence>
<dbReference type="Gene3D" id="3.30.1490.70">
    <property type="match status" value="1"/>
</dbReference>
<gene>
    <name evidence="6" type="ORF">ABUW04_01005</name>
</gene>
<dbReference type="SUPFAM" id="SSF50249">
    <property type="entry name" value="Nucleic acid-binding proteins"/>
    <property type="match status" value="1"/>
</dbReference>
<organism evidence="6 7">
    <name type="scientific">Streptacidiphilus jeojiensis</name>
    <dbReference type="NCBI Taxonomy" id="3229225"/>
    <lineage>
        <taxon>Bacteria</taxon>
        <taxon>Bacillati</taxon>
        <taxon>Actinomycetota</taxon>
        <taxon>Actinomycetes</taxon>
        <taxon>Kitasatosporales</taxon>
        <taxon>Streptomycetaceae</taxon>
        <taxon>Streptacidiphilus</taxon>
    </lineage>
</organism>
<evidence type="ECO:0000313" key="7">
    <source>
        <dbReference type="Proteomes" id="UP001592581"/>
    </source>
</evidence>
<feature type="domain" description="ATP-dependent DNA ligase family profile" evidence="5">
    <location>
        <begin position="117"/>
        <end position="250"/>
    </location>
</feature>
<dbReference type="EC" id="6.5.1.1" evidence="2"/>
<evidence type="ECO:0000256" key="4">
    <source>
        <dbReference type="ARBA" id="ARBA00034003"/>
    </source>
</evidence>
<dbReference type="CDD" id="cd07906">
    <property type="entry name" value="Adenylation_DNA_ligase_LigD_LigC"/>
    <property type="match status" value="1"/>
</dbReference>
<dbReference type="InterPro" id="IPR012340">
    <property type="entry name" value="NA-bd_OB-fold"/>
</dbReference>
<reference evidence="6 7" key="1">
    <citation type="submission" date="2024-06" db="EMBL/GenBank/DDBJ databases">
        <authorList>
            <person name="Lee S.D."/>
        </authorList>
    </citation>
    <scope>NUCLEOTIDE SEQUENCE [LARGE SCALE GENOMIC DNA]</scope>
    <source>
        <strain evidence="6 7">N1-10</strain>
    </source>
</reference>
<dbReference type="SUPFAM" id="SSF56091">
    <property type="entry name" value="DNA ligase/mRNA capping enzyme, catalytic domain"/>
    <property type="match status" value="1"/>
</dbReference>
<dbReference type="InterPro" id="IPR050191">
    <property type="entry name" value="ATP-dep_DNA_ligase"/>
</dbReference>
<dbReference type="CDD" id="cd07971">
    <property type="entry name" value="OBF_DNA_ligase_LigD"/>
    <property type="match status" value="1"/>
</dbReference>
<comment type="caution">
    <text evidence="6">The sequence shown here is derived from an EMBL/GenBank/DDBJ whole genome shotgun (WGS) entry which is preliminary data.</text>
</comment>
<dbReference type="PROSITE" id="PS50160">
    <property type="entry name" value="DNA_LIGASE_A3"/>
    <property type="match status" value="1"/>
</dbReference>
<dbReference type="Proteomes" id="UP001592581">
    <property type="component" value="Unassembled WGS sequence"/>
</dbReference>
<dbReference type="PANTHER" id="PTHR45674">
    <property type="entry name" value="DNA LIGASE 1/3 FAMILY MEMBER"/>
    <property type="match status" value="1"/>
</dbReference>
<evidence type="ECO:0000313" key="6">
    <source>
        <dbReference type="EMBL" id="MFC1436823.1"/>
    </source>
</evidence>
<dbReference type="InterPro" id="IPR012309">
    <property type="entry name" value="DNA_ligase_ATP-dep_C"/>
</dbReference>
<comment type="similarity">
    <text evidence="1">Belongs to the ATP-dependent DNA ligase family.</text>
</comment>
<dbReference type="InterPro" id="IPR012310">
    <property type="entry name" value="DNA_ligase_ATP-dep_cent"/>
</dbReference>
<name>A0ABV6XEZ1_9ACTN</name>
<keyword evidence="3" id="KW-0436">Ligase</keyword>
<evidence type="ECO:0000256" key="2">
    <source>
        <dbReference type="ARBA" id="ARBA00012727"/>
    </source>
</evidence>
<dbReference type="RefSeq" id="WP_380561714.1">
    <property type="nucleotide sequence ID" value="NZ_JBEUKS010000001.1"/>
</dbReference>
<dbReference type="Gene3D" id="2.40.50.140">
    <property type="entry name" value="Nucleic acid-binding proteins"/>
    <property type="match status" value="1"/>
</dbReference>
<comment type="catalytic activity">
    <reaction evidence="4">
        <text>ATP + (deoxyribonucleotide)n-3'-hydroxyl + 5'-phospho-(deoxyribonucleotide)m = (deoxyribonucleotide)n+m + AMP + diphosphate.</text>
        <dbReference type="EC" id="6.5.1.1"/>
    </reaction>
</comment>
<dbReference type="Gene3D" id="3.30.470.30">
    <property type="entry name" value="DNA ligase/mRNA capping enzyme"/>
    <property type="match status" value="1"/>
</dbReference>
<proteinExistence type="inferred from homology"/>
<dbReference type="Pfam" id="PF04679">
    <property type="entry name" value="DNA_ligase_A_C"/>
    <property type="match status" value="1"/>
</dbReference>
<dbReference type="EMBL" id="JBEUKS010000001">
    <property type="protein sequence ID" value="MFC1436823.1"/>
    <property type="molecule type" value="Genomic_DNA"/>
</dbReference>
<accession>A0ABV6XEZ1</accession>
<protein>
    <recommendedName>
        <fullName evidence="2">DNA ligase (ATP)</fullName>
        <ecNumber evidence="2">6.5.1.1</ecNumber>
    </recommendedName>
</protein>
<dbReference type="Pfam" id="PF01068">
    <property type="entry name" value="DNA_ligase_A_M"/>
    <property type="match status" value="1"/>
</dbReference>
<dbReference type="PANTHER" id="PTHR45674:SF4">
    <property type="entry name" value="DNA LIGASE 1"/>
    <property type="match status" value="1"/>
</dbReference>
<evidence type="ECO:0000259" key="5">
    <source>
        <dbReference type="PROSITE" id="PS50160"/>
    </source>
</evidence>
<evidence type="ECO:0000256" key="3">
    <source>
        <dbReference type="ARBA" id="ARBA00022598"/>
    </source>
</evidence>
<evidence type="ECO:0000256" key="1">
    <source>
        <dbReference type="ARBA" id="ARBA00007572"/>
    </source>
</evidence>